<name>A0A0M4JIY5_9MOLU</name>
<reference evidence="2 3" key="1">
    <citation type="journal article" date="2015" name="Genome Announc.">
        <title>Complete Genome Sequence of Spiroplasma cantharicola CC-1T (DSM 21588), a Bacterium Isolated from Soldier Beetle (Cantharis carolinus).</title>
        <authorList>
            <person name="Lo W.S."/>
            <person name="Liu P.Y."/>
            <person name="Kuo C.H."/>
        </authorList>
    </citation>
    <scope>NUCLEOTIDE SEQUENCE [LARGE SCALE GENOMIC DNA]</scope>
    <source>
        <strain evidence="2 3">CC-1</strain>
    </source>
</reference>
<dbReference type="Proteomes" id="UP000063919">
    <property type="component" value="Chromosome"/>
</dbReference>
<dbReference type="NCBIfam" id="NF038029">
    <property type="entry name" value="LP_plasma"/>
    <property type="match status" value="1"/>
</dbReference>
<feature type="signal peptide" evidence="1">
    <location>
        <begin position="1"/>
        <end position="19"/>
    </location>
</feature>
<evidence type="ECO:0000313" key="3">
    <source>
        <dbReference type="Proteomes" id="UP000063919"/>
    </source>
</evidence>
<proteinExistence type="predicted"/>
<dbReference type="KEGG" id="scj:SCANT_v1c01260"/>
<dbReference type="RefSeq" id="WP_053945812.1">
    <property type="nucleotide sequence ID" value="NZ_CP012622.1"/>
</dbReference>
<feature type="chain" id="PRO_5005796418" description="Lipoprotein" evidence="1">
    <location>
        <begin position="20"/>
        <end position="617"/>
    </location>
</feature>
<dbReference type="InterPro" id="IPR054816">
    <property type="entry name" value="Lipoprotein_mollicutes-type_CS"/>
</dbReference>
<dbReference type="AlphaFoldDB" id="A0A0M4JIY5"/>
<protein>
    <recommendedName>
        <fullName evidence="4">Lipoprotein</fullName>
    </recommendedName>
</protein>
<evidence type="ECO:0000313" key="2">
    <source>
        <dbReference type="EMBL" id="ALD66036.1"/>
    </source>
</evidence>
<sequence length="617" mass="71465">MKKLLGLLGSLTLITSASATVIACGEKEPEITETFDYDGLIKELKVDVQKIYQKHLVEKVAPQLFGITSTESSNQFLRKANIDKYKGNPSGIQGADKTALKNDLEKILDVKSLETSLNNELKKQNKYKIILNDVKSLLKSVAFDFETMIIQSNETNGIYLGNVVIDYDIVLQYKGEKEVETFKLNDTLKYTSTNQNWIQTGSKNFYQNITKDYFASNDAKNSVHTNLEWNKIANGKDAFEAYGDVESGLKKYYQDDSRDNNFRTSIISFIQKNYFDSSQTSLPIDFEGDLIYKESNLFDNSLLKVVNQNKSYNSSNSIKYDYKEENDKMMLETFFRKDPSQIATQNNLGDYYFTQKNYKMWQQEYSVEKEKFLKQLGLSTDQMEEIKAEEAFKKSLSLGYVSLKGLSIRIDNGAYVHQLPDFRIAINYLFSKDIKEDAERKNLALFSTKTLSAFHETFKIDHDYNEYPEQNTNEDFLMAIKKSTLTEDFNFKPNWGRETSWVANGNFNLTTDSNFEIALEDYRLEMFRKANLTSNTKYEFAFSQARNGNQWSYHEWSWYLEEDGWMIADPGRPNTNPNLNEGILHFNLGYIQFNFNLDKIIKGTKEIEGKKSFIKFV</sequence>
<dbReference type="OrthoDB" id="387107at2"/>
<evidence type="ECO:0000256" key="1">
    <source>
        <dbReference type="SAM" id="SignalP"/>
    </source>
</evidence>
<evidence type="ECO:0008006" key="4">
    <source>
        <dbReference type="Google" id="ProtNLM"/>
    </source>
</evidence>
<organism evidence="2 3">
    <name type="scientific">Spiroplasma cantharicola</name>
    <dbReference type="NCBI Taxonomy" id="362837"/>
    <lineage>
        <taxon>Bacteria</taxon>
        <taxon>Bacillati</taxon>
        <taxon>Mycoplasmatota</taxon>
        <taxon>Mollicutes</taxon>
        <taxon>Entomoplasmatales</taxon>
        <taxon>Spiroplasmataceae</taxon>
        <taxon>Spiroplasma</taxon>
    </lineage>
</organism>
<dbReference type="PATRIC" id="fig|362837.3.peg.127"/>
<gene>
    <name evidence="2" type="ORF">SCANT_v1c01260</name>
</gene>
<dbReference type="PROSITE" id="PS51257">
    <property type="entry name" value="PROKAR_LIPOPROTEIN"/>
    <property type="match status" value="1"/>
</dbReference>
<keyword evidence="3" id="KW-1185">Reference proteome</keyword>
<accession>A0A0M4JIY5</accession>
<dbReference type="EMBL" id="CP012622">
    <property type="protein sequence ID" value="ALD66036.1"/>
    <property type="molecule type" value="Genomic_DNA"/>
</dbReference>
<keyword evidence="1" id="KW-0732">Signal</keyword>